<feature type="transmembrane region" description="Helical" evidence="1">
    <location>
        <begin position="56"/>
        <end position="74"/>
    </location>
</feature>
<evidence type="ECO:0000256" key="1">
    <source>
        <dbReference type="SAM" id="Phobius"/>
    </source>
</evidence>
<name>A0A6C0HII8_9ZZZZ</name>
<evidence type="ECO:0000313" key="2">
    <source>
        <dbReference type="EMBL" id="QHT80402.1"/>
    </source>
</evidence>
<keyword evidence="1" id="KW-1133">Transmembrane helix</keyword>
<protein>
    <submittedName>
        <fullName evidence="2">Uncharacterized protein</fullName>
    </submittedName>
</protein>
<keyword evidence="1" id="KW-0472">Membrane</keyword>
<proteinExistence type="predicted"/>
<organism evidence="2">
    <name type="scientific">viral metagenome</name>
    <dbReference type="NCBI Taxonomy" id="1070528"/>
    <lineage>
        <taxon>unclassified sequences</taxon>
        <taxon>metagenomes</taxon>
        <taxon>organismal metagenomes</taxon>
    </lineage>
</organism>
<keyword evidence="1" id="KW-0812">Transmembrane</keyword>
<accession>A0A6C0HII8</accession>
<reference evidence="2" key="1">
    <citation type="journal article" date="2020" name="Nature">
        <title>Giant virus diversity and host interactions through global metagenomics.</title>
        <authorList>
            <person name="Schulz F."/>
            <person name="Roux S."/>
            <person name="Paez-Espino D."/>
            <person name="Jungbluth S."/>
            <person name="Walsh D.A."/>
            <person name="Denef V.J."/>
            <person name="McMahon K.D."/>
            <person name="Konstantinidis K.T."/>
            <person name="Eloe-Fadrosh E.A."/>
            <person name="Kyrpides N.C."/>
            <person name="Woyke T."/>
        </authorList>
    </citation>
    <scope>NUCLEOTIDE SEQUENCE</scope>
    <source>
        <strain evidence="2">GVMAG-M-3300023184-120</strain>
    </source>
</reference>
<sequence length="79" mass="8875">MNIHLQPGIEGFVCNAELPSSSANIRLPTLHLWKQPPLRKEKKVIASNPTEPTFPVIVQVYVGALSILGLYFIYRCAKR</sequence>
<dbReference type="EMBL" id="MN739968">
    <property type="protein sequence ID" value="QHT80402.1"/>
    <property type="molecule type" value="Genomic_DNA"/>
</dbReference>
<dbReference type="AlphaFoldDB" id="A0A6C0HII8"/>